<keyword evidence="2" id="KW-0472">Membrane</keyword>
<dbReference type="AlphaFoldDB" id="A0A1G8X120"/>
<feature type="transmembrane region" description="Helical" evidence="2">
    <location>
        <begin position="165"/>
        <end position="185"/>
    </location>
</feature>
<dbReference type="STRING" id="890420.SAMN05216226_11021"/>
<feature type="compositionally biased region" description="Polar residues" evidence="1">
    <location>
        <begin position="115"/>
        <end position="132"/>
    </location>
</feature>
<evidence type="ECO:0000256" key="2">
    <source>
        <dbReference type="SAM" id="Phobius"/>
    </source>
</evidence>
<dbReference type="Pfam" id="PF24368">
    <property type="entry name" value="DUF7524"/>
    <property type="match status" value="1"/>
</dbReference>
<evidence type="ECO:0000313" key="4">
    <source>
        <dbReference type="Proteomes" id="UP000198856"/>
    </source>
</evidence>
<dbReference type="OrthoDB" id="282430at2157"/>
<dbReference type="InterPro" id="IPR055946">
    <property type="entry name" value="DUF7524"/>
</dbReference>
<sequence>MTDELPVHISREELHALDVPASFETTGSFDIRLVNHAEALHLHLHLDDPLSEVADIDAGNHYIEADSERLVRVTVDRDRVTDEGLLGKLKVASAYGAQTRWIDIELAEPAPEQRSVQVDESLAQPQHTTQESEPVVENPTALVLGLALVSVLVATVAAVSIADPLVAGGALVVVGGVLLALFFLLQ</sequence>
<feature type="transmembrane region" description="Helical" evidence="2">
    <location>
        <begin position="141"/>
        <end position="159"/>
    </location>
</feature>
<dbReference type="EMBL" id="FNFC01000010">
    <property type="protein sequence ID" value="SDJ83450.1"/>
    <property type="molecule type" value="Genomic_DNA"/>
</dbReference>
<proteinExistence type="predicted"/>
<evidence type="ECO:0000256" key="1">
    <source>
        <dbReference type="SAM" id="MobiDB-lite"/>
    </source>
</evidence>
<gene>
    <name evidence="3" type="ORF">SAMN05216226_11021</name>
</gene>
<feature type="region of interest" description="Disordered" evidence="1">
    <location>
        <begin position="115"/>
        <end position="135"/>
    </location>
</feature>
<keyword evidence="2" id="KW-0812">Transmembrane</keyword>
<keyword evidence="4" id="KW-1185">Reference proteome</keyword>
<organism evidence="3 4">
    <name type="scientific">Halovenus aranensis</name>
    <dbReference type="NCBI Taxonomy" id="890420"/>
    <lineage>
        <taxon>Archaea</taxon>
        <taxon>Methanobacteriati</taxon>
        <taxon>Methanobacteriota</taxon>
        <taxon>Stenosarchaea group</taxon>
        <taxon>Halobacteria</taxon>
        <taxon>Halobacteriales</taxon>
        <taxon>Haloarculaceae</taxon>
        <taxon>Halovenus</taxon>
    </lineage>
</organism>
<dbReference type="Proteomes" id="UP000198856">
    <property type="component" value="Unassembled WGS sequence"/>
</dbReference>
<dbReference type="RefSeq" id="WP_092702924.1">
    <property type="nucleotide sequence ID" value="NZ_FNFC01000010.1"/>
</dbReference>
<protein>
    <submittedName>
        <fullName evidence="3">Uncharacterized protein</fullName>
    </submittedName>
</protein>
<keyword evidence="2" id="KW-1133">Transmembrane helix</keyword>
<evidence type="ECO:0000313" key="3">
    <source>
        <dbReference type="EMBL" id="SDJ83450.1"/>
    </source>
</evidence>
<accession>A0A1G8X120</accession>
<reference evidence="3 4" key="1">
    <citation type="submission" date="2016-10" db="EMBL/GenBank/DDBJ databases">
        <authorList>
            <person name="de Groot N.N."/>
        </authorList>
    </citation>
    <scope>NUCLEOTIDE SEQUENCE [LARGE SCALE GENOMIC DNA]</scope>
    <source>
        <strain evidence="3 4">IBRC-M10015</strain>
    </source>
</reference>
<name>A0A1G8X120_9EURY</name>